<name>A0A6M3JJQ5_9ZZZZ</name>
<evidence type="ECO:0000313" key="1">
    <source>
        <dbReference type="EMBL" id="QJA70429.1"/>
    </source>
</evidence>
<protein>
    <submittedName>
        <fullName evidence="1">Uncharacterized protein</fullName>
    </submittedName>
</protein>
<organism evidence="1">
    <name type="scientific">viral metagenome</name>
    <dbReference type="NCBI Taxonomy" id="1070528"/>
    <lineage>
        <taxon>unclassified sequences</taxon>
        <taxon>metagenomes</taxon>
        <taxon>organismal metagenomes</taxon>
    </lineage>
</organism>
<proteinExistence type="predicted"/>
<reference evidence="1" key="1">
    <citation type="submission" date="2020-03" db="EMBL/GenBank/DDBJ databases">
        <title>The deep terrestrial virosphere.</title>
        <authorList>
            <person name="Holmfeldt K."/>
            <person name="Nilsson E."/>
            <person name="Simone D."/>
            <person name="Lopez-Fernandez M."/>
            <person name="Wu X."/>
            <person name="de Brujin I."/>
            <person name="Lundin D."/>
            <person name="Andersson A."/>
            <person name="Bertilsson S."/>
            <person name="Dopson M."/>
        </authorList>
    </citation>
    <scope>NUCLEOTIDE SEQUENCE</scope>
    <source>
        <strain evidence="1">MM415A03736</strain>
    </source>
</reference>
<gene>
    <name evidence="1" type="ORF">MM415A03736_0002</name>
</gene>
<sequence length="68" mass="8295">MKKNKKAYYNPKTFKEKWEIVEILCEKEIYNKETDELGYKDYVSNIKYLIKRSNGEIIETSHIYIIKK</sequence>
<dbReference type="AlphaFoldDB" id="A0A6M3JJQ5"/>
<accession>A0A6M3JJQ5</accession>
<dbReference type="EMBL" id="MT141792">
    <property type="protein sequence ID" value="QJA70429.1"/>
    <property type="molecule type" value="Genomic_DNA"/>
</dbReference>